<organism evidence="1 2">
    <name type="scientific">Oldenlandia corymbosa var. corymbosa</name>
    <dbReference type="NCBI Taxonomy" id="529605"/>
    <lineage>
        <taxon>Eukaryota</taxon>
        <taxon>Viridiplantae</taxon>
        <taxon>Streptophyta</taxon>
        <taxon>Embryophyta</taxon>
        <taxon>Tracheophyta</taxon>
        <taxon>Spermatophyta</taxon>
        <taxon>Magnoliopsida</taxon>
        <taxon>eudicotyledons</taxon>
        <taxon>Gunneridae</taxon>
        <taxon>Pentapetalae</taxon>
        <taxon>asterids</taxon>
        <taxon>lamiids</taxon>
        <taxon>Gentianales</taxon>
        <taxon>Rubiaceae</taxon>
        <taxon>Rubioideae</taxon>
        <taxon>Spermacoceae</taxon>
        <taxon>Hedyotis-Oldenlandia complex</taxon>
        <taxon>Oldenlandia</taxon>
    </lineage>
</organism>
<name>A0AAV1D4D2_OLDCO</name>
<gene>
    <name evidence="1" type="ORF">OLC1_LOCUS12005</name>
</gene>
<dbReference type="Proteomes" id="UP001161247">
    <property type="component" value="Chromosome 4"/>
</dbReference>
<keyword evidence="2" id="KW-1185">Reference proteome</keyword>
<evidence type="ECO:0000313" key="1">
    <source>
        <dbReference type="EMBL" id="CAI9102694.1"/>
    </source>
</evidence>
<protein>
    <submittedName>
        <fullName evidence="1">OLC1v1001002C2</fullName>
    </submittedName>
</protein>
<sequence>MKEGCHSLDLDLQLSSPSATASSGQSSDFRDPTVPNYQFAKDNEFALSTELSMRPPVSACDASELQARVILWLARREMEDKLNQKTGKPSMQVRLIHGPYDGMSLKKSLRVFLQKRRDRIQSCLLYKQRMMNDGNLNDSKIGDK</sequence>
<dbReference type="AlphaFoldDB" id="A0AAV1D4D2"/>
<dbReference type="EMBL" id="OX459121">
    <property type="protein sequence ID" value="CAI9102694.1"/>
    <property type="molecule type" value="Genomic_DNA"/>
</dbReference>
<proteinExistence type="predicted"/>
<accession>A0AAV1D4D2</accession>
<evidence type="ECO:0000313" key="2">
    <source>
        <dbReference type="Proteomes" id="UP001161247"/>
    </source>
</evidence>
<reference evidence="1" key="1">
    <citation type="submission" date="2023-03" db="EMBL/GenBank/DDBJ databases">
        <authorList>
            <person name="Julca I."/>
        </authorList>
    </citation>
    <scope>NUCLEOTIDE SEQUENCE</scope>
</reference>